<evidence type="ECO:0000313" key="3">
    <source>
        <dbReference type="Proteomes" id="UP000600214"/>
    </source>
</evidence>
<dbReference type="EMBL" id="BMIA01000001">
    <property type="protein sequence ID" value="GGH30426.1"/>
    <property type="molecule type" value="Genomic_DNA"/>
</dbReference>
<dbReference type="RefSeq" id="WP_188930924.1">
    <property type="nucleotide sequence ID" value="NZ_BMIA01000001.1"/>
</dbReference>
<dbReference type="Gene3D" id="1.20.120.450">
    <property type="entry name" value="dinb family like domain"/>
    <property type="match status" value="1"/>
</dbReference>
<comment type="caution">
    <text evidence="2">The sequence shown here is derived from an EMBL/GenBank/DDBJ whole genome shotgun (WGS) entry which is preliminary data.</text>
</comment>
<feature type="domain" description="DinB-like" evidence="1">
    <location>
        <begin position="9"/>
        <end position="158"/>
    </location>
</feature>
<name>A0ABQ1YN92_9BACT</name>
<dbReference type="InterPro" id="IPR034660">
    <property type="entry name" value="DinB/YfiT-like"/>
</dbReference>
<gene>
    <name evidence="2" type="ORF">GCM10007423_18550</name>
</gene>
<dbReference type="Pfam" id="PF12867">
    <property type="entry name" value="DinB_2"/>
    <property type="match status" value="1"/>
</dbReference>
<evidence type="ECO:0000313" key="2">
    <source>
        <dbReference type="EMBL" id="GGH30426.1"/>
    </source>
</evidence>
<keyword evidence="3" id="KW-1185">Reference proteome</keyword>
<dbReference type="SUPFAM" id="SSF109854">
    <property type="entry name" value="DinB/YfiT-like putative metalloenzymes"/>
    <property type="match status" value="1"/>
</dbReference>
<reference evidence="3" key="1">
    <citation type="journal article" date="2019" name="Int. J. Syst. Evol. Microbiol.">
        <title>The Global Catalogue of Microorganisms (GCM) 10K type strain sequencing project: providing services to taxonomists for standard genome sequencing and annotation.</title>
        <authorList>
            <consortium name="The Broad Institute Genomics Platform"/>
            <consortium name="The Broad Institute Genome Sequencing Center for Infectious Disease"/>
            <person name="Wu L."/>
            <person name="Ma J."/>
        </authorList>
    </citation>
    <scope>NUCLEOTIDE SEQUENCE [LARGE SCALE GENOMIC DNA]</scope>
    <source>
        <strain evidence="3">CGMCC 1.15288</strain>
    </source>
</reference>
<accession>A0ABQ1YN92</accession>
<dbReference type="InterPro" id="IPR024775">
    <property type="entry name" value="DinB-like"/>
</dbReference>
<organism evidence="2 3">
    <name type="scientific">Dyadobacter endophyticus</name>
    <dbReference type="NCBI Taxonomy" id="1749036"/>
    <lineage>
        <taxon>Bacteria</taxon>
        <taxon>Pseudomonadati</taxon>
        <taxon>Bacteroidota</taxon>
        <taxon>Cytophagia</taxon>
        <taxon>Cytophagales</taxon>
        <taxon>Spirosomataceae</taxon>
        <taxon>Dyadobacter</taxon>
    </lineage>
</organism>
<sequence length="180" mass="20901">MRVKDYHHTINIWLQSLEAYDIARLLAQPGPGAWSLGQVYMHILEETDFYFSQIRICLASNDHAMEDCTSEAKAMLRNNAFPDAILEGPPSNAFVRQPGSKQFLVDRLVRLKTLVAETDLLIGRSLFHGKAKHPGLHYLCAEEWFQFSEMHFRHHLRQKARIESFLERTFGKYEPQTNLK</sequence>
<protein>
    <recommendedName>
        <fullName evidence="1">DinB-like domain-containing protein</fullName>
    </recommendedName>
</protein>
<proteinExistence type="predicted"/>
<dbReference type="Proteomes" id="UP000600214">
    <property type="component" value="Unassembled WGS sequence"/>
</dbReference>
<evidence type="ECO:0000259" key="1">
    <source>
        <dbReference type="Pfam" id="PF12867"/>
    </source>
</evidence>